<protein>
    <submittedName>
        <fullName evidence="2">Glycine/D-amino acid oxidase-like deaminating enzyme</fullName>
    </submittedName>
</protein>
<keyword evidence="3" id="KW-1185">Reference proteome</keyword>
<evidence type="ECO:0000313" key="2">
    <source>
        <dbReference type="EMBL" id="MBP2028743.1"/>
    </source>
</evidence>
<comment type="caution">
    <text evidence="2">The sequence shown here is derived from an EMBL/GenBank/DDBJ whole genome shotgun (WGS) entry which is preliminary data.</text>
</comment>
<feature type="domain" description="FAD dependent oxidoreductase" evidence="1">
    <location>
        <begin position="29"/>
        <end position="378"/>
    </location>
</feature>
<proteinExistence type="predicted"/>
<dbReference type="Gene3D" id="3.50.50.60">
    <property type="entry name" value="FAD/NAD(P)-binding domain"/>
    <property type="match status" value="1"/>
</dbReference>
<name>A0ABS4KLT1_9FIRM</name>
<dbReference type="InterPro" id="IPR036188">
    <property type="entry name" value="FAD/NAD-bd_sf"/>
</dbReference>
<reference evidence="2 3" key="1">
    <citation type="submission" date="2021-03" db="EMBL/GenBank/DDBJ databases">
        <title>Genomic Encyclopedia of Type Strains, Phase IV (KMG-IV): sequencing the most valuable type-strain genomes for metagenomic binning, comparative biology and taxonomic classification.</title>
        <authorList>
            <person name="Goeker M."/>
        </authorList>
    </citation>
    <scope>NUCLEOTIDE SEQUENCE [LARGE SCALE GENOMIC DNA]</scope>
    <source>
        <strain evidence="2 3">DSM 27512</strain>
    </source>
</reference>
<dbReference type="PANTHER" id="PTHR13847:SF201">
    <property type="entry name" value="PUTATIBE OXIDOREDUCTASE"/>
    <property type="match status" value="1"/>
</dbReference>
<dbReference type="SUPFAM" id="SSF51905">
    <property type="entry name" value="FAD/NAD(P)-binding domain"/>
    <property type="match status" value="1"/>
</dbReference>
<dbReference type="InterPro" id="IPR006076">
    <property type="entry name" value="FAD-dep_OxRdtase"/>
</dbReference>
<dbReference type="Gene3D" id="3.30.9.10">
    <property type="entry name" value="D-Amino Acid Oxidase, subunit A, domain 2"/>
    <property type="match status" value="1"/>
</dbReference>
<dbReference type="Proteomes" id="UP001314903">
    <property type="component" value="Unassembled WGS sequence"/>
</dbReference>
<dbReference type="RefSeq" id="WP_209661802.1">
    <property type="nucleotide sequence ID" value="NZ_JAGGLI010000038.1"/>
</dbReference>
<organism evidence="2 3">
    <name type="scientific">Acetoanaerobium pronyense</name>
    <dbReference type="NCBI Taxonomy" id="1482736"/>
    <lineage>
        <taxon>Bacteria</taxon>
        <taxon>Bacillati</taxon>
        <taxon>Bacillota</taxon>
        <taxon>Clostridia</taxon>
        <taxon>Peptostreptococcales</taxon>
        <taxon>Filifactoraceae</taxon>
        <taxon>Acetoanaerobium</taxon>
    </lineage>
</organism>
<evidence type="ECO:0000259" key="1">
    <source>
        <dbReference type="Pfam" id="PF01266"/>
    </source>
</evidence>
<dbReference type="PANTHER" id="PTHR13847">
    <property type="entry name" value="SARCOSINE DEHYDROGENASE-RELATED"/>
    <property type="match status" value="1"/>
</dbReference>
<evidence type="ECO:0000313" key="3">
    <source>
        <dbReference type="Proteomes" id="UP001314903"/>
    </source>
</evidence>
<dbReference type="Pfam" id="PF01266">
    <property type="entry name" value="DAO"/>
    <property type="match status" value="1"/>
</dbReference>
<dbReference type="EMBL" id="JAGGLI010000038">
    <property type="protein sequence ID" value="MBP2028743.1"/>
    <property type="molecule type" value="Genomic_DNA"/>
</dbReference>
<sequence length="400" mass="45722">MKLHKGDLYWDETKRDINFLKMDSDIQTDILIIGGGMSGSIISYILGKTNKDIVVVDKSIPGYGSSWGNTGIIQYNSDMSIDEMAKRYGEKYAVDFYNLSLNAMKYLDKIVNEVGEDVGYKSTSSLYLAKKAEDLPKMRENYEMLRKNDFPAVWISKDKLKADYMLEAEGAIMTSSDAELNPFKMVQSLHKKNLENGIKIYKECEIIKIDENQGFISYTKNGYKIKSNKLIIATGYAKDMYPPIEKLAKRDTTYSFVSRPINSHLWGNEEMVWDSAQTYLYFRKTEEHRLIAGGRDESGEDLKSIEEIKKNGEILLKSVMEYYPNLDTSIEYVWQSVFGVSKDGLPFIGRDENNPNKYFALGFGGNGTCYSVAAAFIIKDFIEGKNHPYSYTTKLPREYK</sequence>
<gene>
    <name evidence="2" type="ORF">J2Z35_002573</name>
</gene>
<accession>A0ABS4KLT1</accession>